<evidence type="ECO:0000313" key="2">
    <source>
        <dbReference type="EMBL" id="RDI70056.1"/>
    </source>
</evidence>
<evidence type="ECO:0000313" key="5">
    <source>
        <dbReference type="Proteomes" id="UP000255421"/>
    </source>
</evidence>
<evidence type="ECO:0000313" key="3">
    <source>
        <dbReference type="EMBL" id="SDR01458.1"/>
    </source>
</evidence>
<dbReference type="InterPro" id="IPR013320">
    <property type="entry name" value="ConA-like_dom_sf"/>
</dbReference>
<organism evidence="3 4">
    <name type="scientific">Halopelagius longus</name>
    <dbReference type="NCBI Taxonomy" id="1236180"/>
    <lineage>
        <taxon>Archaea</taxon>
        <taxon>Methanobacteriati</taxon>
        <taxon>Methanobacteriota</taxon>
        <taxon>Stenosarchaea group</taxon>
        <taxon>Halobacteria</taxon>
        <taxon>Halobacteriales</taxon>
        <taxon>Haloferacaceae</taxon>
    </lineage>
</organism>
<reference evidence="4" key="1">
    <citation type="submission" date="2016-10" db="EMBL/GenBank/DDBJ databases">
        <authorList>
            <person name="Varghese N."/>
            <person name="Submissions S."/>
        </authorList>
    </citation>
    <scope>NUCLEOTIDE SEQUENCE [LARGE SCALE GENOMIC DNA]</scope>
    <source>
        <strain evidence="4">CGMCC 1.12397</strain>
    </source>
</reference>
<evidence type="ECO:0000256" key="1">
    <source>
        <dbReference type="SAM" id="MobiDB-lite"/>
    </source>
</evidence>
<name>A0A1H1FKX7_9EURY</name>
<dbReference type="PROSITE" id="PS51318">
    <property type="entry name" value="TAT"/>
    <property type="match status" value="1"/>
</dbReference>
<dbReference type="EMBL" id="QQST01000002">
    <property type="protein sequence ID" value="RDI70056.1"/>
    <property type="molecule type" value="Genomic_DNA"/>
</dbReference>
<dbReference type="GO" id="GO:0004553">
    <property type="term" value="F:hydrolase activity, hydrolyzing O-glycosyl compounds"/>
    <property type="evidence" value="ECO:0007669"/>
    <property type="project" value="InterPro"/>
</dbReference>
<dbReference type="Proteomes" id="UP000199289">
    <property type="component" value="Unassembled WGS sequence"/>
</dbReference>
<dbReference type="AlphaFoldDB" id="A0A1H1FKX7"/>
<dbReference type="OrthoDB" id="101378at2157"/>
<proteinExistence type="predicted"/>
<dbReference type="InterPro" id="IPR006311">
    <property type="entry name" value="TAT_signal"/>
</dbReference>
<keyword evidence="5" id="KW-1185">Reference proteome</keyword>
<dbReference type="Proteomes" id="UP000255421">
    <property type="component" value="Unassembled WGS sequence"/>
</dbReference>
<dbReference type="InterPro" id="IPR013319">
    <property type="entry name" value="GH11/12"/>
</dbReference>
<accession>A0A1H1FKX7</accession>
<sequence>MWEDTDGQSVESNDRKSHSEERTRRSLLQTVGAGASALALGVGATSPASAAKAEETCASGEVIEVANSNWHVLNNKWGDPDATQCIWRHDDGRYGWDSDSTGAGINYPQTFCGGRPWGSDSGISELPTQRSNISEFELEWDISLNESGGDWNLAEEWWLLDGQPQANNPPIKYEVMLVLDWGSNLSHPMVQENVRTDKYGNQIDHWADYDHSEGWKFQIFRIAGGASSGQVDFTEIMDYMDSYFGVSDSLTLTGCEVGTEIWGGSISATFNTCDLTINGETYSSGS</sequence>
<dbReference type="Gene3D" id="2.60.120.180">
    <property type="match status" value="1"/>
</dbReference>
<gene>
    <name evidence="2" type="ORF">DWB78_15620</name>
    <name evidence="3" type="ORF">SAMN05216278_3263</name>
</gene>
<reference evidence="2 5" key="3">
    <citation type="submission" date="2018-07" db="EMBL/GenBank/DDBJ databases">
        <title>Genome sequence of extremly halophilic archaeon Halopelagius longus strain BC12-B1.</title>
        <authorList>
            <person name="Zhang X."/>
        </authorList>
    </citation>
    <scope>NUCLEOTIDE SEQUENCE [LARGE SCALE GENOMIC DNA]</scope>
    <source>
        <strain evidence="2 5">BC12-B1</strain>
    </source>
</reference>
<dbReference type="EMBL" id="FNKQ01000004">
    <property type="protein sequence ID" value="SDR01458.1"/>
    <property type="molecule type" value="Genomic_DNA"/>
</dbReference>
<evidence type="ECO:0000313" key="4">
    <source>
        <dbReference type="Proteomes" id="UP000199289"/>
    </source>
</evidence>
<dbReference type="SUPFAM" id="SSF49899">
    <property type="entry name" value="Concanavalin A-like lectins/glucanases"/>
    <property type="match status" value="1"/>
</dbReference>
<feature type="compositionally biased region" description="Basic and acidic residues" evidence="1">
    <location>
        <begin position="12"/>
        <end position="24"/>
    </location>
</feature>
<protein>
    <submittedName>
        <fullName evidence="3">Uncharacterized protein</fullName>
    </submittedName>
</protein>
<feature type="region of interest" description="Disordered" evidence="1">
    <location>
        <begin position="1"/>
        <end position="25"/>
    </location>
</feature>
<reference evidence="3" key="2">
    <citation type="submission" date="2016-10" db="EMBL/GenBank/DDBJ databases">
        <authorList>
            <person name="de Groot N.N."/>
        </authorList>
    </citation>
    <scope>NUCLEOTIDE SEQUENCE [LARGE SCALE GENOMIC DNA]</scope>
    <source>
        <strain evidence="3">CGMCC 1.12397</strain>
    </source>
</reference>
<dbReference type="RefSeq" id="WP_092538763.1">
    <property type="nucleotide sequence ID" value="NZ_FNKQ01000004.1"/>
</dbReference>